<dbReference type="Pfam" id="PF00047">
    <property type="entry name" value="ig"/>
    <property type="match status" value="1"/>
</dbReference>
<gene>
    <name evidence="6" type="ORF">MNOR_LOCUS15534</name>
</gene>
<evidence type="ECO:0000256" key="4">
    <source>
        <dbReference type="SAM" id="SignalP"/>
    </source>
</evidence>
<reference evidence="6 7" key="1">
    <citation type="submission" date="2024-05" db="EMBL/GenBank/DDBJ databases">
        <authorList>
            <person name="Wallberg A."/>
        </authorList>
    </citation>
    <scope>NUCLEOTIDE SEQUENCE [LARGE SCALE GENOMIC DNA]</scope>
</reference>
<proteinExistence type="predicted"/>
<evidence type="ECO:0000313" key="7">
    <source>
        <dbReference type="Proteomes" id="UP001497623"/>
    </source>
</evidence>
<keyword evidence="2" id="KW-0472">Membrane</keyword>
<dbReference type="PANTHER" id="PTHR21261">
    <property type="entry name" value="BEAT PROTEIN"/>
    <property type="match status" value="1"/>
</dbReference>
<dbReference type="GO" id="GO:0016020">
    <property type="term" value="C:membrane"/>
    <property type="evidence" value="ECO:0007669"/>
    <property type="project" value="UniProtKB-SubCell"/>
</dbReference>
<dbReference type="AlphaFoldDB" id="A0AAV2QPJ2"/>
<dbReference type="PANTHER" id="PTHR21261:SF15">
    <property type="entry name" value="BEATEN PATH IIIA, ISOFORM D-RELATED"/>
    <property type="match status" value="1"/>
</dbReference>
<feature type="domain" description="Ig-like" evidence="5">
    <location>
        <begin position="145"/>
        <end position="249"/>
    </location>
</feature>
<dbReference type="InterPro" id="IPR013783">
    <property type="entry name" value="Ig-like_fold"/>
</dbReference>
<dbReference type="InterPro" id="IPR013162">
    <property type="entry name" value="CD80_C2-set"/>
</dbReference>
<feature type="non-terminal residue" evidence="6">
    <location>
        <position position="265"/>
    </location>
</feature>
<comment type="subcellular location">
    <subcellularLocation>
        <location evidence="1">Membrane</location>
        <topology evidence="1">Single-pass membrane protein</topology>
    </subcellularLocation>
</comment>
<protein>
    <recommendedName>
        <fullName evidence="5">Ig-like domain-containing protein</fullName>
    </recommendedName>
</protein>
<dbReference type="InterPro" id="IPR036179">
    <property type="entry name" value="Ig-like_dom_sf"/>
</dbReference>
<dbReference type="EMBL" id="CAXKWB010009744">
    <property type="protein sequence ID" value="CAL4095958.1"/>
    <property type="molecule type" value="Genomic_DNA"/>
</dbReference>
<evidence type="ECO:0000313" key="6">
    <source>
        <dbReference type="EMBL" id="CAL4095958.1"/>
    </source>
</evidence>
<evidence type="ECO:0000256" key="1">
    <source>
        <dbReference type="ARBA" id="ARBA00004167"/>
    </source>
</evidence>
<dbReference type="InterPro" id="IPR003599">
    <property type="entry name" value="Ig_sub"/>
</dbReference>
<dbReference type="InterPro" id="IPR013151">
    <property type="entry name" value="Immunoglobulin_dom"/>
</dbReference>
<feature type="signal peptide" evidence="4">
    <location>
        <begin position="1"/>
        <end position="21"/>
    </location>
</feature>
<feature type="domain" description="Ig-like" evidence="5">
    <location>
        <begin position="25"/>
        <end position="123"/>
    </location>
</feature>
<comment type="caution">
    <text evidence="6">The sequence shown here is derived from an EMBL/GenBank/DDBJ whole genome shotgun (WGS) entry which is preliminary data.</text>
</comment>
<evidence type="ECO:0000259" key="5">
    <source>
        <dbReference type="PROSITE" id="PS50835"/>
    </source>
</evidence>
<dbReference type="Pfam" id="PF08205">
    <property type="entry name" value="C2-set_2"/>
    <property type="match status" value="1"/>
</dbReference>
<keyword evidence="7" id="KW-1185">Reference proteome</keyword>
<dbReference type="SMART" id="SM00409">
    <property type="entry name" value="IG"/>
    <property type="match status" value="1"/>
</dbReference>
<name>A0AAV2QPJ2_MEGNR</name>
<dbReference type="InterPro" id="IPR007110">
    <property type="entry name" value="Ig-like_dom"/>
</dbReference>
<sequence length="265" mass="29939">MAAWVWLTPLLATLIFTGTNSSYSPYEEKSVEILELQIPESPKEGDNVKLTCRYRLTGDGHKLYTVNWWRGKDQFYTYKESGYDRKHAYTFAGLTVMKDASDADSVVLRNVSEKSSGEYKCEVMGEGPAFKTVVKTKDMMVIVPPSKVEIKSGDMHKVYYSPGDVIHLNCSAKEANPKARLTWHVNGKQVTELETDHRSFPDHEDYRGHITSTLGLKWVAPRYFVDGQALVVCTATVGKHNFTDSKLLHLDPRAMQAFNQQYASA</sequence>
<evidence type="ECO:0000256" key="2">
    <source>
        <dbReference type="ARBA" id="ARBA00023136"/>
    </source>
</evidence>
<evidence type="ECO:0000256" key="3">
    <source>
        <dbReference type="ARBA" id="ARBA00023157"/>
    </source>
</evidence>
<dbReference type="Proteomes" id="UP001497623">
    <property type="component" value="Unassembled WGS sequence"/>
</dbReference>
<keyword evidence="3" id="KW-1015">Disulfide bond</keyword>
<dbReference type="Gene3D" id="2.60.40.10">
    <property type="entry name" value="Immunoglobulins"/>
    <property type="match status" value="2"/>
</dbReference>
<dbReference type="SUPFAM" id="SSF48726">
    <property type="entry name" value="Immunoglobulin"/>
    <property type="match status" value="2"/>
</dbReference>
<accession>A0AAV2QPJ2</accession>
<dbReference type="PROSITE" id="PS50835">
    <property type="entry name" value="IG_LIKE"/>
    <property type="match status" value="2"/>
</dbReference>
<organism evidence="6 7">
    <name type="scientific">Meganyctiphanes norvegica</name>
    <name type="common">Northern krill</name>
    <name type="synonym">Thysanopoda norvegica</name>
    <dbReference type="NCBI Taxonomy" id="48144"/>
    <lineage>
        <taxon>Eukaryota</taxon>
        <taxon>Metazoa</taxon>
        <taxon>Ecdysozoa</taxon>
        <taxon>Arthropoda</taxon>
        <taxon>Crustacea</taxon>
        <taxon>Multicrustacea</taxon>
        <taxon>Malacostraca</taxon>
        <taxon>Eumalacostraca</taxon>
        <taxon>Eucarida</taxon>
        <taxon>Euphausiacea</taxon>
        <taxon>Euphausiidae</taxon>
        <taxon>Meganyctiphanes</taxon>
    </lineage>
</organism>
<feature type="chain" id="PRO_5043629262" description="Ig-like domain-containing protein" evidence="4">
    <location>
        <begin position="22"/>
        <end position="265"/>
    </location>
</feature>
<keyword evidence="4" id="KW-0732">Signal</keyword>